<feature type="transmembrane region" description="Helical" evidence="1">
    <location>
        <begin position="137"/>
        <end position="153"/>
    </location>
</feature>
<keyword evidence="1" id="KW-1133">Transmembrane helix</keyword>
<sequence>MKTSILFFIFSPFFGLIKAFKNYKAVWAKNAIWFFVIFFGFTMYFPPGSDVDRYNAKLESLYYSPVNWDNFSSSFFSADYDGEVSYDIYAPIILYCVSTFTNNGNVLFGIFAIVFGYFFSRNIGFLFDLVPKNKMNIYLWILLISFTVTVGFWQLPTVRMWTAAHIFFYGAYIYIIKNNYRGLLIVLSSILVHFSFALPVAIFLLYFFVRIPYFILYVFFITTFFISEINVSVLGSRLESILPTFLLPKVKVYTDEDYGDAYVTYYSSFSWFMVYFRKAAGWFITFFLSYIFFSGRKFLAANLNFRFFYSFTLFFLAIGNIMNLVTSGSRYLLIAYLFAFATIFYYVQSNYNTVLEKWMRILSPLLVFYIIVSIRLSLDTISISTIFLNPFLVFFLDLPVVSILNAIQ</sequence>
<organism evidence="2 3">
    <name type="scientific">Flavobacterium paronense</name>
    <dbReference type="NCBI Taxonomy" id="1392775"/>
    <lineage>
        <taxon>Bacteria</taxon>
        <taxon>Pseudomonadati</taxon>
        <taxon>Bacteroidota</taxon>
        <taxon>Flavobacteriia</taxon>
        <taxon>Flavobacteriales</taxon>
        <taxon>Flavobacteriaceae</taxon>
        <taxon>Flavobacterium</taxon>
    </lineage>
</organism>
<keyword evidence="1" id="KW-0472">Membrane</keyword>
<keyword evidence="1" id="KW-0812">Transmembrane</keyword>
<dbReference type="EMBL" id="JBHMFB010000003">
    <property type="protein sequence ID" value="MFB9088170.1"/>
    <property type="molecule type" value="Genomic_DNA"/>
</dbReference>
<feature type="transmembrane region" description="Helical" evidence="1">
    <location>
        <begin position="305"/>
        <end position="325"/>
    </location>
</feature>
<feature type="transmembrane region" description="Helical" evidence="1">
    <location>
        <begin position="214"/>
        <end position="235"/>
    </location>
</feature>
<evidence type="ECO:0000256" key="1">
    <source>
        <dbReference type="SAM" id="Phobius"/>
    </source>
</evidence>
<evidence type="ECO:0000313" key="2">
    <source>
        <dbReference type="EMBL" id="MFB9088170.1"/>
    </source>
</evidence>
<feature type="transmembrane region" description="Helical" evidence="1">
    <location>
        <begin position="275"/>
        <end position="293"/>
    </location>
</feature>
<name>A0ABV5GAM6_9FLAO</name>
<comment type="caution">
    <text evidence="2">The sequence shown here is derived from an EMBL/GenBank/DDBJ whole genome shotgun (WGS) entry which is preliminary data.</text>
</comment>
<evidence type="ECO:0000313" key="3">
    <source>
        <dbReference type="Proteomes" id="UP001589576"/>
    </source>
</evidence>
<protein>
    <recommendedName>
        <fullName evidence="4">EpsG family protein</fullName>
    </recommendedName>
</protein>
<reference evidence="2 3" key="1">
    <citation type="submission" date="2024-09" db="EMBL/GenBank/DDBJ databases">
        <authorList>
            <person name="Sun Q."/>
            <person name="Mori K."/>
        </authorList>
    </citation>
    <scope>NUCLEOTIDE SEQUENCE [LARGE SCALE GENOMIC DNA]</scope>
    <source>
        <strain evidence="2 3">CECT 8460</strain>
    </source>
</reference>
<proteinExistence type="predicted"/>
<dbReference type="Proteomes" id="UP001589576">
    <property type="component" value="Unassembled WGS sequence"/>
</dbReference>
<evidence type="ECO:0008006" key="4">
    <source>
        <dbReference type="Google" id="ProtNLM"/>
    </source>
</evidence>
<feature type="transmembrane region" description="Helical" evidence="1">
    <location>
        <begin position="384"/>
        <end position="407"/>
    </location>
</feature>
<keyword evidence="3" id="KW-1185">Reference proteome</keyword>
<feature type="transmembrane region" description="Helical" evidence="1">
    <location>
        <begin position="25"/>
        <end position="45"/>
    </location>
</feature>
<feature type="transmembrane region" description="Helical" evidence="1">
    <location>
        <begin position="182"/>
        <end position="207"/>
    </location>
</feature>
<accession>A0ABV5GAM6</accession>
<dbReference type="RefSeq" id="WP_290284779.1">
    <property type="nucleotide sequence ID" value="NZ_JAUFQN010000019.1"/>
</dbReference>
<feature type="transmembrane region" description="Helical" evidence="1">
    <location>
        <begin position="331"/>
        <end position="347"/>
    </location>
</feature>
<feature type="transmembrane region" description="Helical" evidence="1">
    <location>
        <begin position="359"/>
        <end position="378"/>
    </location>
</feature>
<feature type="transmembrane region" description="Helical" evidence="1">
    <location>
        <begin position="160"/>
        <end position="176"/>
    </location>
</feature>
<gene>
    <name evidence="2" type="ORF">ACFFUU_00990</name>
</gene>